<evidence type="ECO:0000313" key="2">
    <source>
        <dbReference type="EMBL" id="NEM08053.1"/>
    </source>
</evidence>
<accession>A0A6P0GKZ2</accession>
<dbReference type="InterPro" id="IPR007111">
    <property type="entry name" value="NACHT_NTPase"/>
</dbReference>
<name>A0A6P0GKZ2_9ACTN</name>
<dbReference type="InterPro" id="IPR027417">
    <property type="entry name" value="P-loop_NTPase"/>
</dbReference>
<dbReference type="RefSeq" id="WP_163478112.1">
    <property type="nucleotide sequence ID" value="NZ_JAAGWE010000034.1"/>
</dbReference>
<dbReference type="CDD" id="cd00009">
    <property type="entry name" value="AAA"/>
    <property type="match status" value="1"/>
</dbReference>
<reference evidence="2 3" key="1">
    <citation type="submission" date="2019-12" db="EMBL/GenBank/DDBJ databases">
        <title>WGS of CPCC 203550 I12A-02606.</title>
        <authorList>
            <person name="Jiang Z."/>
        </authorList>
    </citation>
    <scope>NUCLEOTIDE SEQUENCE [LARGE SCALE GENOMIC DNA]</scope>
    <source>
        <strain evidence="2 3">I12A-02606</strain>
    </source>
</reference>
<dbReference type="PANTHER" id="PTHR46844">
    <property type="entry name" value="SLR5058 PROTEIN"/>
    <property type="match status" value="1"/>
</dbReference>
<protein>
    <submittedName>
        <fullName evidence="2">NACHT domain-containing protein</fullName>
    </submittedName>
</protein>
<feature type="domain" description="AAA+ ATPase" evidence="1">
    <location>
        <begin position="270"/>
        <end position="409"/>
    </location>
</feature>
<dbReference type="EMBL" id="JAAGWE010000034">
    <property type="protein sequence ID" value="NEM08053.1"/>
    <property type="molecule type" value="Genomic_DNA"/>
</dbReference>
<evidence type="ECO:0000313" key="3">
    <source>
        <dbReference type="Proteomes" id="UP000471126"/>
    </source>
</evidence>
<dbReference type="AlphaFoldDB" id="A0A6P0GKZ2"/>
<dbReference type="SUPFAM" id="SSF52540">
    <property type="entry name" value="P-loop containing nucleoside triphosphate hydrolases"/>
    <property type="match status" value="1"/>
</dbReference>
<proteinExistence type="predicted"/>
<dbReference type="PANTHER" id="PTHR46844:SF1">
    <property type="entry name" value="SLR5058 PROTEIN"/>
    <property type="match status" value="1"/>
</dbReference>
<organism evidence="2 3">
    <name type="scientific">Geodermatophilus normandii</name>
    <dbReference type="NCBI Taxonomy" id="1137989"/>
    <lineage>
        <taxon>Bacteria</taxon>
        <taxon>Bacillati</taxon>
        <taxon>Actinomycetota</taxon>
        <taxon>Actinomycetes</taxon>
        <taxon>Geodermatophilales</taxon>
        <taxon>Geodermatophilaceae</taxon>
        <taxon>Geodermatophilus</taxon>
    </lineage>
</organism>
<evidence type="ECO:0000259" key="1">
    <source>
        <dbReference type="SMART" id="SM00382"/>
    </source>
</evidence>
<dbReference type="SMART" id="SM00382">
    <property type="entry name" value="AAA"/>
    <property type="match status" value="1"/>
</dbReference>
<dbReference type="Gene3D" id="3.40.50.300">
    <property type="entry name" value="P-loop containing nucleotide triphosphate hydrolases"/>
    <property type="match status" value="1"/>
</dbReference>
<sequence>MSQEPKEAVIATLKQQFQASRAASKSVIRLLTGISDTDREHARVRLGIMLYMLAVDNVLAALTKRVKQGNAYDRGVQPEADQVVATCEKLRDSELFFSIQTPPLSQPDEFYSSLIQWWHLACDLGGLFHGVDQDIREEAGASLLKALHGRTRSARELRGFLAIDHMASNLADLRDFSSVDAALGGWTEEGNRSAYRAHVWARHKEELTSLPGDADTMFNETFGVERVFQPPQIDYRVSRKVYGKHQEAEPTIISDVGALMSGLLSARVPGHDLIILAGGPGSGKSTLCRVLASRLAKLPDLHPVFLRLRRVQEGTDMTTFIEDSLRRAGLIDRLADLRNVPNVILILDGFDELIMSSKNRLRQVFNQLRDELSVGPLAKAKVLVSGRDTLFPGGEGFPIGSHVLILQPFDRARVAAWGEAWRAVHPSGLGARFRPERLLREGEDAAVAEGDSFPLEHLARWPLTLHLLAQIHTAGRLDVSTNSEAIERAYLYRAILAETSERQQQQAEGAGRLDPERMRRFLRELAWAMYRRSTDSMEPRDVIPILGSYFADANESDLSELADIAIVNAPELARGEETGFEFVHKSFSEFLVAEHVAEIVERICFKAREYGVADETWRMGELDASKMLADAVGFRLLTAEVQDMLEPMLGSLDHFMGRARVDEQVEREVMQAGSQKVLTRMSDLYKLAITGYPLPHIAEVARNWSSARSPLEAYANYCAGIVVLGTAAARRLTASTTQATHFALEPAPGYTLRLLSIFAAGDLQVDPNLAQRLYEGSSMRLQRLEEGRHEALRDADLTHATHYLRSLDGFEPVVAQSFAELFGMHVLYRVMAADFGILREYRSEFRHRVRAWEEPVLRIRDHAIGDLAMALGRAGFLTWEEVSVFREIAMRIDYMLERGPRFGDFEYHEVMDYLRLLTEVQAQITGPLGNSFDVVRLLTEVMRRGGRFTRLREMPADSEDPTLGIQ</sequence>
<dbReference type="Proteomes" id="UP000471126">
    <property type="component" value="Unassembled WGS sequence"/>
</dbReference>
<gene>
    <name evidence="2" type="ORF">GCU54_18930</name>
</gene>
<dbReference type="Pfam" id="PF05729">
    <property type="entry name" value="NACHT"/>
    <property type="match status" value="1"/>
</dbReference>
<comment type="caution">
    <text evidence="2">The sequence shown here is derived from an EMBL/GenBank/DDBJ whole genome shotgun (WGS) entry which is preliminary data.</text>
</comment>
<dbReference type="InterPro" id="IPR003593">
    <property type="entry name" value="AAA+_ATPase"/>
</dbReference>